<dbReference type="Proteomes" id="UP000198606">
    <property type="component" value="Unassembled WGS sequence"/>
</dbReference>
<dbReference type="STRING" id="29435.SAMN05216588_101196"/>
<gene>
    <name evidence="1" type="ORF">SAMN05216588_101196</name>
</gene>
<protein>
    <submittedName>
        <fullName evidence="1">Uncharacterized protein</fullName>
    </submittedName>
</protein>
<proteinExistence type="predicted"/>
<organism evidence="1 2">
    <name type="scientific">Phytopseudomonas flavescens</name>
    <dbReference type="NCBI Taxonomy" id="29435"/>
    <lineage>
        <taxon>Bacteria</taxon>
        <taxon>Pseudomonadati</taxon>
        <taxon>Pseudomonadota</taxon>
        <taxon>Gammaproteobacteria</taxon>
        <taxon>Pseudomonadales</taxon>
        <taxon>Pseudomonadaceae</taxon>
        <taxon>Phytopseudomonas</taxon>
    </lineage>
</organism>
<reference evidence="1 2" key="1">
    <citation type="submission" date="2016-10" db="EMBL/GenBank/DDBJ databases">
        <authorList>
            <person name="de Groot N.N."/>
        </authorList>
    </citation>
    <scope>NUCLEOTIDE SEQUENCE [LARGE SCALE GENOMIC DNA]</scope>
    <source>
        <strain evidence="1 2">LMG 18387</strain>
    </source>
</reference>
<dbReference type="RefSeq" id="WP_084305408.1">
    <property type="nucleotide sequence ID" value="NZ_FNDG01000001.1"/>
</dbReference>
<accession>A0A1G7XMQ0</accession>
<dbReference type="AlphaFoldDB" id="A0A1G7XMQ0"/>
<dbReference type="EMBL" id="FNDG01000001">
    <property type="protein sequence ID" value="SDG85457.1"/>
    <property type="molecule type" value="Genomic_DNA"/>
</dbReference>
<sequence>MSEHLNVGGFRYRFRLINPDGSVADDFEADNLIPADGLSFLLQSPFGDASPIASFYCGLWRGNVIPTAALKATDIPANLQEFVGYAEATRPEWQREFDGVGTQDNATNMAEFNFNTDATLYGSMLVSDPTKGGNSGLLLSCVRFPSPRQVTAGQKGQLIAGITYVPTNVI</sequence>
<evidence type="ECO:0000313" key="1">
    <source>
        <dbReference type="EMBL" id="SDG85457.1"/>
    </source>
</evidence>
<evidence type="ECO:0000313" key="2">
    <source>
        <dbReference type="Proteomes" id="UP000198606"/>
    </source>
</evidence>
<name>A0A1G7XMQ0_9GAMM</name>